<dbReference type="EMBL" id="CP106753">
    <property type="protein sequence ID" value="UXY13902.1"/>
    <property type="molecule type" value="Genomic_DNA"/>
</dbReference>
<gene>
    <name evidence="3" type="ORF">N8I74_11270</name>
</gene>
<accession>A0ABY6DHV0</accession>
<dbReference type="Proteomes" id="UP001061302">
    <property type="component" value="Chromosome"/>
</dbReference>
<evidence type="ECO:0000313" key="3">
    <source>
        <dbReference type="EMBL" id="UXY13902.1"/>
    </source>
</evidence>
<evidence type="ECO:0000256" key="1">
    <source>
        <dbReference type="ARBA" id="ARBA00023235"/>
    </source>
</evidence>
<keyword evidence="4" id="KW-1185">Reference proteome</keyword>
<dbReference type="SUPFAM" id="SSF55120">
    <property type="entry name" value="Pseudouridine synthase"/>
    <property type="match status" value="1"/>
</dbReference>
<dbReference type="PANTHER" id="PTHR21600:SF56">
    <property type="entry name" value="TRNA PSEUDOURIDINE SYNTHASE C"/>
    <property type="match status" value="1"/>
</dbReference>
<feature type="domain" description="Pseudouridine synthase RsuA/RluA-like" evidence="2">
    <location>
        <begin position="12"/>
        <end position="172"/>
    </location>
</feature>
<sequence length="242" mass="26873">MSALPILYLDEHLVVVHKPAGLLVHRTVLDYHETRFALQCVRDQLGRRVYPVHRLDKGTSGALAFALSPDVAQAMNTLFETRQVHKEYLAIVRGWPSLHGQIDHPLQREAALAGQREDRSGSSPQAALTHYRRLATVELPWAIDRYPTSRYALLALQPLTGRHHQLRRHLKHISHPIIGDATHGKGRHNRAFAAAFGTPRLLLVHTQLGFAHPATGEPVQIHCPPAADFAAVQHALGWCAAA</sequence>
<dbReference type="InterPro" id="IPR050188">
    <property type="entry name" value="RluA_PseudoU_synthase"/>
</dbReference>
<keyword evidence="1" id="KW-0413">Isomerase</keyword>
<name>A0ABY6DHV0_9NEIS</name>
<evidence type="ECO:0000259" key="2">
    <source>
        <dbReference type="Pfam" id="PF00849"/>
    </source>
</evidence>
<dbReference type="InterPro" id="IPR006145">
    <property type="entry name" value="PsdUridine_synth_RsuA/RluA"/>
</dbReference>
<dbReference type="RefSeq" id="WP_263123186.1">
    <property type="nucleotide sequence ID" value="NZ_CP106753.1"/>
</dbReference>
<dbReference type="InterPro" id="IPR020103">
    <property type="entry name" value="PsdUridine_synth_cat_dom_sf"/>
</dbReference>
<protein>
    <submittedName>
        <fullName evidence="3">Pseudouridine synthase</fullName>
    </submittedName>
</protein>
<dbReference type="Gene3D" id="3.30.2350.10">
    <property type="entry name" value="Pseudouridine synthase"/>
    <property type="match status" value="1"/>
</dbReference>
<evidence type="ECO:0000313" key="4">
    <source>
        <dbReference type="Proteomes" id="UP001061302"/>
    </source>
</evidence>
<proteinExistence type="predicted"/>
<dbReference type="PANTHER" id="PTHR21600">
    <property type="entry name" value="MITOCHONDRIAL RNA PSEUDOURIDINE SYNTHASE"/>
    <property type="match status" value="1"/>
</dbReference>
<organism evidence="3 4">
    <name type="scientific">Chitiniphilus purpureus</name>
    <dbReference type="NCBI Taxonomy" id="2981137"/>
    <lineage>
        <taxon>Bacteria</taxon>
        <taxon>Pseudomonadati</taxon>
        <taxon>Pseudomonadota</taxon>
        <taxon>Betaproteobacteria</taxon>
        <taxon>Neisseriales</taxon>
        <taxon>Chitinibacteraceae</taxon>
        <taxon>Chitiniphilus</taxon>
    </lineage>
</organism>
<reference evidence="3" key="1">
    <citation type="submission" date="2022-10" db="EMBL/GenBank/DDBJ databases">
        <title>Chitiniphilus purpureus sp. nov., a novel chitin-degrading bacterium isolated from crawfish pond sediment.</title>
        <authorList>
            <person name="Li K."/>
        </authorList>
    </citation>
    <scope>NUCLEOTIDE SEQUENCE</scope>
    <source>
        <strain evidence="3">CD1</strain>
    </source>
</reference>
<dbReference type="Pfam" id="PF00849">
    <property type="entry name" value="PseudoU_synth_2"/>
    <property type="match status" value="1"/>
</dbReference>